<evidence type="ECO:0000313" key="3">
    <source>
        <dbReference type="EnsemblMetazoa" id="tetur04g03320.1"/>
    </source>
</evidence>
<dbReference type="Proteomes" id="UP000015104">
    <property type="component" value="Unassembled WGS sequence"/>
</dbReference>
<reference evidence="4" key="1">
    <citation type="submission" date="2011-08" db="EMBL/GenBank/DDBJ databases">
        <authorList>
            <person name="Rombauts S."/>
        </authorList>
    </citation>
    <scope>NUCLEOTIDE SEQUENCE</scope>
    <source>
        <strain evidence="4">London</strain>
    </source>
</reference>
<dbReference type="InterPro" id="IPR052289">
    <property type="entry name" value="Calcyclin-binding_UBL-bridge"/>
</dbReference>
<dbReference type="STRING" id="32264.T1K208"/>
<dbReference type="eggNOG" id="KOG3260">
    <property type="taxonomic scope" value="Eukaryota"/>
</dbReference>
<dbReference type="AlphaFoldDB" id="T1K208"/>
<sequence>MSEPLMVNIELDYSEIKNILDNHASRESTKRLLRTELSRLEALKKSFTNKATKTIPTEAELIPLSNFAWDQTDKFVKIYLSLDDVKEPFEDHSIKLIFPDESSFRIVLGRYKFTLTKLHEKINTQESYFKRTKSKIVIYLKKKREANWSNIQYSKPTTVYDEKDKEDPDADPSTALMSLMKKMYQEGDDEMKRTIAKSWYEAQHKKEPEIDLP</sequence>
<dbReference type="PANTHER" id="PTHR13164">
    <property type="entry name" value="CALICYLIN BINDING PROTEIN"/>
    <property type="match status" value="1"/>
</dbReference>
<dbReference type="InterPro" id="IPR007699">
    <property type="entry name" value="SGS_dom"/>
</dbReference>
<dbReference type="OrthoDB" id="164025at2759"/>
<evidence type="ECO:0000259" key="2">
    <source>
        <dbReference type="PROSITE" id="PS51203"/>
    </source>
</evidence>
<keyword evidence="4" id="KW-1185">Reference proteome</keyword>
<dbReference type="PROSITE" id="PS51048">
    <property type="entry name" value="SGS"/>
    <property type="match status" value="1"/>
</dbReference>
<protein>
    <recommendedName>
        <fullName evidence="5">Calcyclin-binding protein</fullName>
    </recommendedName>
</protein>
<dbReference type="Pfam" id="PF04969">
    <property type="entry name" value="CS"/>
    <property type="match status" value="1"/>
</dbReference>
<dbReference type="Gene3D" id="2.60.40.790">
    <property type="match status" value="1"/>
</dbReference>
<dbReference type="GO" id="GO:0005634">
    <property type="term" value="C:nucleus"/>
    <property type="evidence" value="ECO:0007669"/>
    <property type="project" value="TreeGrafter"/>
</dbReference>
<dbReference type="PANTHER" id="PTHR13164:SF3">
    <property type="entry name" value="CALCYCLIN-BINDING PROTEIN"/>
    <property type="match status" value="1"/>
</dbReference>
<gene>
    <name evidence="3" type="primary">107359419</name>
</gene>
<dbReference type="OMA" id="KNTRWDY"/>
<dbReference type="EMBL" id="CAEY01001358">
    <property type="status" value="NOT_ANNOTATED_CDS"/>
    <property type="molecule type" value="Genomic_DNA"/>
</dbReference>
<proteinExistence type="predicted"/>
<dbReference type="PROSITE" id="PS51203">
    <property type="entry name" value="CS"/>
    <property type="match status" value="1"/>
</dbReference>
<evidence type="ECO:0008006" key="5">
    <source>
        <dbReference type="Google" id="ProtNLM"/>
    </source>
</evidence>
<organism evidence="3 4">
    <name type="scientific">Tetranychus urticae</name>
    <name type="common">Two-spotted spider mite</name>
    <dbReference type="NCBI Taxonomy" id="32264"/>
    <lineage>
        <taxon>Eukaryota</taxon>
        <taxon>Metazoa</taxon>
        <taxon>Ecdysozoa</taxon>
        <taxon>Arthropoda</taxon>
        <taxon>Chelicerata</taxon>
        <taxon>Arachnida</taxon>
        <taxon>Acari</taxon>
        <taxon>Acariformes</taxon>
        <taxon>Trombidiformes</taxon>
        <taxon>Prostigmata</taxon>
        <taxon>Eleutherengona</taxon>
        <taxon>Raphignathae</taxon>
        <taxon>Tetranychoidea</taxon>
        <taxon>Tetranychidae</taxon>
        <taxon>Tetranychus</taxon>
    </lineage>
</organism>
<dbReference type="EnsemblMetazoa" id="tetur04g03320.1">
    <property type="protein sequence ID" value="tetur04g03320.1"/>
    <property type="gene ID" value="tetur04g03320"/>
</dbReference>
<feature type="domain" description="SGS" evidence="1">
    <location>
        <begin position="137"/>
        <end position="213"/>
    </location>
</feature>
<evidence type="ECO:0000259" key="1">
    <source>
        <dbReference type="PROSITE" id="PS51048"/>
    </source>
</evidence>
<dbReference type="KEGG" id="tut:107359419"/>
<accession>T1K208</accession>
<feature type="domain" description="CS" evidence="2">
    <location>
        <begin position="62"/>
        <end position="152"/>
    </location>
</feature>
<dbReference type="InterPro" id="IPR007052">
    <property type="entry name" value="CS_dom"/>
</dbReference>
<dbReference type="InterPro" id="IPR008978">
    <property type="entry name" value="HSP20-like_chaperone"/>
</dbReference>
<evidence type="ECO:0000313" key="4">
    <source>
        <dbReference type="Proteomes" id="UP000015104"/>
    </source>
</evidence>
<name>T1K208_TETUR</name>
<dbReference type="SUPFAM" id="SSF49764">
    <property type="entry name" value="HSP20-like chaperones"/>
    <property type="match status" value="1"/>
</dbReference>
<dbReference type="HOGENOM" id="CLU_081441_2_0_1"/>
<reference evidence="3" key="2">
    <citation type="submission" date="2015-06" db="UniProtKB">
        <authorList>
            <consortium name="EnsemblMetazoa"/>
        </authorList>
    </citation>
    <scope>IDENTIFICATION</scope>
</reference>